<evidence type="ECO:0000313" key="2">
    <source>
        <dbReference type="Proteomes" id="UP000308267"/>
    </source>
</evidence>
<sequence>CVHTVSQHPKTAISSADLLSMDWVFQELNVRDSEEHIIFPPLFRGLTIDAPELLRLVMEKYSGLRRIYDAPELFSGDVQAAMNYYKLGASLG</sequence>
<keyword evidence="2" id="KW-1185">Reference proteome</keyword>
<dbReference type="AlphaFoldDB" id="A0A4S2MK58"/>
<gene>
    <name evidence="1" type="ORF">CRM22_000350</name>
</gene>
<name>A0A4S2MK58_OPIFE</name>
<accession>A0A4S2MK58</accession>
<comment type="caution">
    <text evidence="1">The sequence shown here is derived from an EMBL/GenBank/DDBJ whole genome shotgun (WGS) entry which is preliminary data.</text>
</comment>
<reference evidence="1 2" key="1">
    <citation type="journal article" date="2019" name="BMC Genomics">
        <title>New insights from Opisthorchis felineus genome: update on genomics of the epidemiologically important liver flukes.</title>
        <authorList>
            <person name="Ershov N.I."/>
            <person name="Mordvinov V.A."/>
            <person name="Prokhortchouk E.B."/>
            <person name="Pakharukova M.Y."/>
            <person name="Gunbin K.V."/>
            <person name="Ustyantsev K."/>
            <person name="Genaev M.A."/>
            <person name="Blinov A.G."/>
            <person name="Mazur A."/>
            <person name="Boulygina E."/>
            <person name="Tsygankova S."/>
            <person name="Khrameeva E."/>
            <person name="Chekanov N."/>
            <person name="Fan G."/>
            <person name="Xiao A."/>
            <person name="Zhang H."/>
            <person name="Xu X."/>
            <person name="Yang H."/>
            <person name="Solovyev V."/>
            <person name="Lee S.M."/>
            <person name="Liu X."/>
            <person name="Afonnikov D.A."/>
            <person name="Skryabin K.G."/>
        </authorList>
    </citation>
    <scope>NUCLEOTIDE SEQUENCE [LARGE SCALE GENOMIC DNA]</scope>
    <source>
        <strain evidence="1">AK-0245</strain>
        <tissue evidence="1">Whole organism</tissue>
    </source>
</reference>
<feature type="non-terminal residue" evidence="1">
    <location>
        <position position="1"/>
    </location>
</feature>
<protein>
    <submittedName>
        <fullName evidence="1">Uncharacterized protein</fullName>
    </submittedName>
</protein>
<proteinExistence type="predicted"/>
<dbReference type="EMBL" id="SJOL01000652">
    <property type="protein sequence ID" value="TGZ75479.1"/>
    <property type="molecule type" value="Genomic_DNA"/>
</dbReference>
<evidence type="ECO:0000313" key="1">
    <source>
        <dbReference type="EMBL" id="TGZ75479.1"/>
    </source>
</evidence>
<dbReference type="Proteomes" id="UP000308267">
    <property type="component" value="Unassembled WGS sequence"/>
</dbReference>
<organism evidence="1 2">
    <name type="scientific">Opisthorchis felineus</name>
    <dbReference type="NCBI Taxonomy" id="147828"/>
    <lineage>
        <taxon>Eukaryota</taxon>
        <taxon>Metazoa</taxon>
        <taxon>Spiralia</taxon>
        <taxon>Lophotrochozoa</taxon>
        <taxon>Platyhelminthes</taxon>
        <taxon>Trematoda</taxon>
        <taxon>Digenea</taxon>
        <taxon>Opisthorchiida</taxon>
        <taxon>Opisthorchiata</taxon>
        <taxon>Opisthorchiidae</taxon>
        <taxon>Opisthorchis</taxon>
    </lineage>
</organism>